<dbReference type="Gene3D" id="2.30.30.50">
    <property type="match status" value="1"/>
</dbReference>
<dbReference type="InterPro" id="IPR003168">
    <property type="entry name" value="Nitrile_hydratase_bsu"/>
</dbReference>
<dbReference type="EMBL" id="CADCVG010000027">
    <property type="protein sequence ID" value="CAA9447931.1"/>
    <property type="molecule type" value="Genomic_DNA"/>
</dbReference>
<dbReference type="EC" id="4.2.1.84" evidence="5"/>
<evidence type="ECO:0000259" key="7">
    <source>
        <dbReference type="Pfam" id="PF21006"/>
    </source>
</evidence>
<dbReference type="Pfam" id="PF02211">
    <property type="entry name" value="NHase_beta_C"/>
    <property type="match status" value="1"/>
</dbReference>
<feature type="domain" description="Nitrile hydratase beta subunit-like N-terminal" evidence="7">
    <location>
        <begin position="1"/>
        <end position="109"/>
    </location>
</feature>
<accession>A0A6J4QL51</accession>
<evidence type="ECO:0000256" key="3">
    <source>
        <dbReference type="ARBA" id="ARBA00023239"/>
    </source>
</evidence>
<dbReference type="GO" id="GO:0046914">
    <property type="term" value="F:transition metal ion binding"/>
    <property type="evidence" value="ECO:0007669"/>
    <property type="project" value="InterPro"/>
</dbReference>
<dbReference type="SUPFAM" id="SSF50090">
    <property type="entry name" value="Electron transport accessory proteins"/>
    <property type="match status" value="1"/>
</dbReference>
<gene>
    <name evidence="8" type="ORF">AVDCRST_MAG14-594</name>
</gene>
<keyword evidence="3 5" id="KW-0456">Lyase</keyword>
<dbReference type="AlphaFoldDB" id="A0A6J4QL51"/>
<dbReference type="InterPro" id="IPR008990">
    <property type="entry name" value="Elect_transpt_acc-like_dom_sf"/>
</dbReference>
<dbReference type="InterPro" id="IPR049054">
    <property type="entry name" value="CN_hydtase_beta-like_N"/>
</dbReference>
<evidence type="ECO:0000256" key="4">
    <source>
        <dbReference type="ARBA" id="ARBA00044877"/>
    </source>
</evidence>
<comment type="catalytic activity">
    <reaction evidence="4 5">
        <text>an aliphatic primary amide = an aliphatic nitrile + H2O</text>
        <dbReference type="Rhea" id="RHEA:12673"/>
        <dbReference type="ChEBI" id="CHEBI:15377"/>
        <dbReference type="ChEBI" id="CHEBI:65285"/>
        <dbReference type="ChEBI" id="CHEBI:80291"/>
        <dbReference type="EC" id="4.2.1.84"/>
    </reaction>
</comment>
<proteinExistence type="inferred from homology"/>
<evidence type="ECO:0000256" key="5">
    <source>
        <dbReference type="PIRNR" id="PIRNR001427"/>
    </source>
</evidence>
<comment type="similarity">
    <text evidence="2 5">Belongs to the nitrile hydratase subunit beta family.</text>
</comment>
<comment type="function">
    <text evidence="1 5">NHase catalyzes the hydration of various nitrile compounds to the corresponding amides.</text>
</comment>
<evidence type="ECO:0000256" key="2">
    <source>
        <dbReference type="ARBA" id="ARBA00009098"/>
    </source>
</evidence>
<protein>
    <recommendedName>
        <fullName evidence="5">Nitrile hydratase subunit beta</fullName>
        <shortName evidence="5">NHase</shortName>
        <ecNumber evidence="5">4.2.1.84</ecNumber>
    </recommendedName>
</protein>
<feature type="domain" description="Nitrile hydratase beta subunit" evidence="6">
    <location>
        <begin position="128"/>
        <end position="223"/>
    </location>
</feature>
<evidence type="ECO:0000256" key="1">
    <source>
        <dbReference type="ARBA" id="ARBA00004042"/>
    </source>
</evidence>
<name>A0A6J4QL51_9ACTN</name>
<dbReference type="NCBIfam" id="TIGR03888">
    <property type="entry name" value="nitrile_beta"/>
    <property type="match status" value="1"/>
</dbReference>
<dbReference type="InterPro" id="IPR042262">
    <property type="entry name" value="CN_hydtase_beta_C"/>
</dbReference>
<dbReference type="InterPro" id="IPR024690">
    <property type="entry name" value="CN_hydtase_beta_dom_C"/>
</dbReference>
<dbReference type="GO" id="GO:0018822">
    <property type="term" value="F:nitrile hydratase activity"/>
    <property type="evidence" value="ECO:0007669"/>
    <property type="project" value="UniProtKB-EC"/>
</dbReference>
<sequence>MNGVHDLGGMHGLGRVDVEDYEPVFHNPWEKLVFGTMVATMGQGLYNLDEFRHGIEVMEPAHYLTSSYYEHWLETIEKNLIEKGVIDRGELDARTQEFLKNPEAPVPQREDPELADRLLQLVHGGASSRREVSAKPRFEAGDRVRVRNVHPHGHTRLPQYVRDKQGVVERVYGAFVLPDKHAHGEGENPEYVYCVRFDAEEVWGDSAEPREAVSVDLWESYLESL</sequence>
<evidence type="ECO:0000313" key="8">
    <source>
        <dbReference type="EMBL" id="CAA9447931.1"/>
    </source>
</evidence>
<reference evidence="8" key="1">
    <citation type="submission" date="2020-02" db="EMBL/GenBank/DDBJ databases">
        <authorList>
            <person name="Meier V. D."/>
        </authorList>
    </citation>
    <scope>NUCLEOTIDE SEQUENCE</scope>
    <source>
        <strain evidence="8">AVDCRST_MAG14</strain>
    </source>
</reference>
<organism evidence="8">
    <name type="scientific">uncultured Rubrobacteraceae bacterium</name>
    <dbReference type="NCBI Taxonomy" id="349277"/>
    <lineage>
        <taxon>Bacteria</taxon>
        <taxon>Bacillati</taxon>
        <taxon>Actinomycetota</taxon>
        <taxon>Rubrobacteria</taxon>
        <taxon>Rubrobacterales</taxon>
        <taxon>Rubrobacteraceae</taxon>
        <taxon>environmental samples</taxon>
    </lineage>
</organism>
<dbReference type="PIRSF" id="PIRSF001427">
    <property type="entry name" value="NHase_beta"/>
    <property type="match status" value="1"/>
</dbReference>
<dbReference type="Gene3D" id="1.10.472.20">
    <property type="entry name" value="Nitrile hydratase, beta subunit"/>
    <property type="match status" value="1"/>
</dbReference>
<dbReference type="Pfam" id="PF21006">
    <property type="entry name" value="NHase_beta_N"/>
    <property type="match status" value="1"/>
</dbReference>
<evidence type="ECO:0000259" key="6">
    <source>
        <dbReference type="Pfam" id="PF02211"/>
    </source>
</evidence>